<organism evidence="6 7">
    <name type="scientific">Cryptosporangium phraense</name>
    <dbReference type="NCBI Taxonomy" id="2593070"/>
    <lineage>
        <taxon>Bacteria</taxon>
        <taxon>Bacillati</taxon>
        <taxon>Actinomycetota</taxon>
        <taxon>Actinomycetes</taxon>
        <taxon>Cryptosporangiales</taxon>
        <taxon>Cryptosporangiaceae</taxon>
        <taxon>Cryptosporangium</taxon>
    </lineage>
</organism>
<dbReference type="InterPro" id="IPR009057">
    <property type="entry name" value="Homeodomain-like_sf"/>
</dbReference>
<evidence type="ECO:0000259" key="5">
    <source>
        <dbReference type="PROSITE" id="PS50977"/>
    </source>
</evidence>
<dbReference type="SUPFAM" id="SSF48498">
    <property type="entry name" value="Tetracyclin repressor-like, C-terminal domain"/>
    <property type="match status" value="1"/>
</dbReference>
<evidence type="ECO:0000256" key="4">
    <source>
        <dbReference type="PROSITE-ProRule" id="PRU00335"/>
    </source>
</evidence>
<dbReference type="RefSeq" id="WP_142703429.1">
    <property type="nucleotide sequence ID" value="NZ_VIRS01000003.1"/>
</dbReference>
<dbReference type="Pfam" id="PF00440">
    <property type="entry name" value="TetR_N"/>
    <property type="match status" value="1"/>
</dbReference>
<evidence type="ECO:0000313" key="6">
    <source>
        <dbReference type="EMBL" id="TQS46022.1"/>
    </source>
</evidence>
<protein>
    <submittedName>
        <fullName evidence="6">TetR/AcrR family transcriptional regulator</fullName>
    </submittedName>
</protein>
<accession>A0A545AXG7</accession>
<dbReference type="Pfam" id="PF13305">
    <property type="entry name" value="TetR_C_33"/>
    <property type="match status" value="1"/>
</dbReference>
<keyword evidence="1" id="KW-0805">Transcription regulation</keyword>
<reference evidence="6 7" key="1">
    <citation type="submission" date="2019-07" db="EMBL/GenBank/DDBJ databases">
        <title>Cryptosporangium phraense sp. nov., isolated from plant litter.</title>
        <authorList>
            <person name="Suriyachadkun C."/>
        </authorList>
    </citation>
    <scope>NUCLEOTIDE SEQUENCE [LARGE SCALE GENOMIC DNA]</scope>
    <source>
        <strain evidence="6 7">A-T 5661</strain>
    </source>
</reference>
<dbReference type="GO" id="GO:0003700">
    <property type="term" value="F:DNA-binding transcription factor activity"/>
    <property type="evidence" value="ECO:0007669"/>
    <property type="project" value="TreeGrafter"/>
</dbReference>
<name>A0A545AXG7_9ACTN</name>
<dbReference type="Proteomes" id="UP000317982">
    <property type="component" value="Unassembled WGS sequence"/>
</dbReference>
<evidence type="ECO:0000313" key="7">
    <source>
        <dbReference type="Proteomes" id="UP000317982"/>
    </source>
</evidence>
<keyword evidence="3" id="KW-0804">Transcription</keyword>
<keyword evidence="2 4" id="KW-0238">DNA-binding</keyword>
<dbReference type="OrthoDB" id="3173376at2"/>
<evidence type="ECO:0000256" key="1">
    <source>
        <dbReference type="ARBA" id="ARBA00023015"/>
    </source>
</evidence>
<dbReference type="InterPro" id="IPR025996">
    <property type="entry name" value="MT1864/Rv1816-like_C"/>
</dbReference>
<feature type="DNA-binding region" description="H-T-H motif" evidence="4">
    <location>
        <begin position="32"/>
        <end position="51"/>
    </location>
</feature>
<comment type="caution">
    <text evidence="6">The sequence shown here is derived from an EMBL/GenBank/DDBJ whole genome shotgun (WGS) entry which is preliminary data.</text>
</comment>
<evidence type="ECO:0000256" key="3">
    <source>
        <dbReference type="ARBA" id="ARBA00023163"/>
    </source>
</evidence>
<gene>
    <name evidence="6" type="ORF">FL583_05905</name>
</gene>
<evidence type="ECO:0000256" key="2">
    <source>
        <dbReference type="ARBA" id="ARBA00023125"/>
    </source>
</evidence>
<dbReference type="PANTHER" id="PTHR30055">
    <property type="entry name" value="HTH-TYPE TRANSCRIPTIONAL REGULATOR RUTR"/>
    <property type="match status" value="1"/>
</dbReference>
<dbReference type="InParanoid" id="A0A545AXG7"/>
<dbReference type="PROSITE" id="PS50977">
    <property type="entry name" value="HTH_TETR_2"/>
    <property type="match status" value="1"/>
</dbReference>
<keyword evidence="7" id="KW-1185">Reference proteome</keyword>
<dbReference type="InterPro" id="IPR050109">
    <property type="entry name" value="HTH-type_TetR-like_transc_reg"/>
</dbReference>
<proteinExistence type="predicted"/>
<feature type="domain" description="HTH tetR-type" evidence="5">
    <location>
        <begin position="9"/>
        <end position="69"/>
    </location>
</feature>
<dbReference type="PANTHER" id="PTHR30055:SF220">
    <property type="entry name" value="TETR-FAMILY REGULATORY PROTEIN"/>
    <property type="match status" value="1"/>
</dbReference>
<dbReference type="SUPFAM" id="SSF46689">
    <property type="entry name" value="Homeodomain-like"/>
    <property type="match status" value="1"/>
</dbReference>
<dbReference type="InterPro" id="IPR036271">
    <property type="entry name" value="Tet_transcr_reg_TetR-rel_C_sf"/>
</dbReference>
<dbReference type="EMBL" id="VIRS01000003">
    <property type="protein sequence ID" value="TQS46022.1"/>
    <property type="molecule type" value="Genomic_DNA"/>
</dbReference>
<dbReference type="Gene3D" id="1.10.357.10">
    <property type="entry name" value="Tetracycline Repressor, domain 2"/>
    <property type="match status" value="1"/>
</dbReference>
<dbReference type="GO" id="GO:0000976">
    <property type="term" value="F:transcription cis-regulatory region binding"/>
    <property type="evidence" value="ECO:0007669"/>
    <property type="project" value="TreeGrafter"/>
</dbReference>
<dbReference type="AlphaFoldDB" id="A0A545AXG7"/>
<dbReference type="InterPro" id="IPR001647">
    <property type="entry name" value="HTH_TetR"/>
</dbReference>
<sequence length="197" mass="20214">MKEGAYHHGNLRADLLAAAEKALETVGADGISLRGLARDLGVSHAAPSHHFRDKQALLDALAVEGITRLADATSAAASGAGTLRDRVDALVRAYVGFALAHEELLTLMLGSKHHPSASADLAAAADRGFRVAIALVEDGQANGDIRAGDPYTLAIVVSAQVHGVAAMLARGMLEPIGADVAIATTVELVTRGLSGDE</sequence>